<sequence>MARGIARAVSFGGRATAGWCSYRRVTVAVCLGNLVAALLVLRSLTSHASFAPPAPNLGEVVLYTEEQIRMVEESIRIRREAEPVELVQEVKKLRKFFAREEKRRKELPLVLKQKVSYNIVGRLRDLGDNISVSEQREALDSWRVETLKDIKHASTQNQSSLGLSGEEARMLKRALEFNWYMLMEDIGLFIPEEVMHIEHDDKPENEPEEEEIIAGPPLSPQCNAELHTDYGGPAVRWGLTHHKESAADCCQACLDQAKNAKPGEMKCNIWVYCPSEFGCYSPDKYEHKHQECWLKHDDNPKLNFKDKYSESYRNSHPTAPVVVPWMSGVISA</sequence>
<dbReference type="EMBL" id="RWGY01000011">
    <property type="protein sequence ID" value="TVU28615.1"/>
    <property type="molecule type" value="Genomic_DNA"/>
</dbReference>
<dbReference type="OrthoDB" id="508259at2759"/>
<evidence type="ECO:0000313" key="1">
    <source>
        <dbReference type="EMBL" id="TVU28615.1"/>
    </source>
</evidence>
<comment type="caution">
    <text evidence="1">The sequence shown here is derived from an EMBL/GenBank/DDBJ whole genome shotgun (WGS) entry which is preliminary data.</text>
</comment>
<name>A0A5J9UYC6_9POAL</name>
<evidence type="ECO:0008006" key="3">
    <source>
        <dbReference type="Google" id="ProtNLM"/>
    </source>
</evidence>
<keyword evidence="2" id="KW-1185">Reference proteome</keyword>
<dbReference type="Gramene" id="TVU28615">
    <property type="protein sequence ID" value="TVU28615"/>
    <property type="gene ID" value="EJB05_20138"/>
</dbReference>
<dbReference type="PANTHER" id="PTHR33344:SF13">
    <property type="entry name" value="OS02G0761600 PROTEIN"/>
    <property type="match status" value="1"/>
</dbReference>
<accession>A0A5J9UYC6</accession>
<dbReference type="PANTHER" id="PTHR33344">
    <property type="entry name" value="OS02G0761600 PROTEIN"/>
    <property type="match status" value="1"/>
</dbReference>
<reference evidence="1 2" key="1">
    <citation type="journal article" date="2019" name="Sci. Rep.">
        <title>A high-quality genome of Eragrostis curvula grass provides insights into Poaceae evolution and supports new strategies to enhance forage quality.</title>
        <authorList>
            <person name="Carballo J."/>
            <person name="Santos B.A.C.M."/>
            <person name="Zappacosta D."/>
            <person name="Garbus I."/>
            <person name="Selva J.P."/>
            <person name="Gallo C.A."/>
            <person name="Diaz A."/>
            <person name="Albertini E."/>
            <person name="Caccamo M."/>
            <person name="Echenique V."/>
        </authorList>
    </citation>
    <scope>NUCLEOTIDE SEQUENCE [LARGE SCALE GENOMIC DNA]</scope>
    <source>
        <strain evidence="2">cv. Victoria</strain>
        <tissue evidence="1">Leaf</tissue>
    </source>
</reference>
<dbReference type="Proteomes" id="UP000324897">
    <property type="component" value="Chromosome 1"/>
</dbReference>
<proteinExistence type="predicted"/>
<protein>
    <recommendedName>
        <fullName evidence="3">Apple domain-containing protein</fullName>
    </recommendedName>
</protein>
<gene>
    <name evidence="1" type="ORF">EJB05_20138</name>
</gene>
<organism evidence="1 2">
    <name type="scientific">Eragrostis curvula</name>
    <name type="common">weeping love grass</name>
    <dbReference type="NCBI Taxonomy" id="38414"/>
    <lineage>
        <taxon>Eukaryota</taxon>
        <taxon>Viridiplantae</taxon>
        <taxon>Streptophyta</taxon>
        <taxon>Embryophyta</taxon>
        <taxon>Tracheophyta</taxon>
        <taxon>Spermatophyta</taxon>
        <taxon>Magnoliopsida</taxon>
        <taxon>Liliopsida</taxon>
        <taxon>Poales</taxon>
        <taxon>Poaceae</taxon>
        <taxon>PACMAD clade</taxon>
        <taxon>Chloridoideae</taxon>
        <taxon>Eragrostideae</taxon>
        <taxon>Eragrostidinae</taxon>
        <taxon>Eragrostis</taxon>
    </lineage>
</organism>
<dbReference type="AlphaFoldDB" id="A0A5J9UYC6"/>
<evidence type="ECO:0000313" key="2">
    <source>
        <dbReference type="Proteomes" id="UP000324897"/>
    </source>
</evidence>